<dbReference type="Proteomes" id="UP001465153">
    <property type="component" value="Unassembled WGS sequence"/>
</dbReference>
<feature type="signal peptide" evidence="1">
    <location>
        <begin position="1"/>
        <end position="23"/>
    </location>
</feature>
<dbReference type="Gene3D" id="3.30.110.170">
    <property type="entry name" value="Protein of unknown function (DUF541), domain 1"/>
    <property type="match status" value="1"/>
</dbReference>
<name>A0ABQ0A887_9GAMM</name>
<sequence>MINKLNVVAAAVLAVGIHGSALATSIVPGQTELKGSPEALREFLHPRENRVSLSAQAEETAYSDIAIVSLVVSTKEKELAQSIEANGTLRDSIRKTMLAAGVSEEKINNSKFSSSPQYGWLGKKPASFEVVNRMAIEISTEAQLKAIAQITDQYEEVSLSGTEFKHSGKDAFMKQVKKKALAKIKDQQKLYEGQLNVQLTPVAFYDQNVGFKATHGAIQLQESTLVAKSSLADEYSRSRSQAPATASRTFDEVKYTANITVEFKVVPK</sequence>
<dbReference type="Pfam" id="PF04402">
    <property type="entry name" value="SIMPL"/>
    <property type="match status" value="1"/>
</dbReference>
<organism evidence="2 3">
    <name type="scientific">Sessilibacter corallicola</name>
    <dbReference type="NCBI Taxonomy" id="2904075"/>
    <lineage>
        <taxon>Bacteria</taxon>
        <taxon>Pseudomonadati</taxon>
        <taxon>Pseudomonadota</taxon>
        <taxon>Gammaproteobacteria</taxon>
        <taxon>Cellvibrionales</taxon>
        <taxon>Cellvibrionaceae</taxon>
        <taxon>Sessilibacter</taxon>
    </lineage>
</organism>
<evidence type="ECO:0008006" key="4">
    <source>
        <dbReference type="Google" id="ProtNLM"/>
    </source>
</evidence>
<keyword evidence="1" id="KW-0732">Signal</keyword>
<dbReference type="InterPro" id="IPR007497">
    <property type="entry name" value="SIMPL/DUF541"/>
</dbReference>
<evidence type="ECO:0000313" key="2">
    <source>
        <dbReference type="EMBL" id="GAA6167857.1"/>
    </source>
</evidence>
<comment type="caution">
    <text evidence="2">The sequence shown here is derived from an EMBL/GenBank/DDBJ whole genome shotgun (WGS) entry which is preliminary data.</text>
</comment>
<keyword evidence="3" id="KW-1185">Reference proteome</keyword>
<dbReference type="RefSeq" id="WP_353302512.1">
    <property type="nucleotide sequence ID" value="NZ_BAABWN010000005.1"/>
</dbReference>
<reference evidence="2 3" key="1">
    <citation type="submission" date="2024-04" db="EMBL/GenBank/DDBJ databases">
        <title>Draft genome sequence of Sessilibacter corallicola NBRC 116591.</title>
        <authorList>
            <person name="Miyakawa T."/>
            <person name="Kusuya Y."/>
            <person name="Miura T."/>
        </authorList>
    </citation>
    <scope>NUCLEOTIDE SEQUENCE [LARGE SCALE GENOMIC DNA]</scope>
    <source>
        <strain evidence="2 3">KU-00831-HH</strain>
    </source>
</reference>
<evidence type="ECO:0000256" key="1">
    <source>
        <dbReference type="SAM" id="SignalP"/>
    </source>
</evidence>
<feature type="chain" id="PRO_5047241722" description="SIMPL domain-containing protein" evidence="1">
    <location>
        <begin position="24"/>
        <end position="268"/>
    </location>
</feature>
<evidence type="ECO:0000313" key="3">
    <source>
        <dbReference type="Proteomes" id="UP001465153"/>
    </source>
</evidence>
<dbReference type="EMBL" id="BAABWN010000005">
    <property type="protein sequence ID" value="GAA6167857.1"/>
    <property type="molecule type" value="Genomic_DNA"/>
</dbReference>
<dbReference type="Gene3D" id="3.30.70.2970">
    <property type="entry name" value="Protein of unknown function (DUF541), domain 2"/>
    <property type="match status" value="1"/>
</dbReference>
<protein>
    <recommendedName>
        <fullName evidence="4">SIMPL domain-containing protein</fullName>
    </recommendedName>
</protein>
<proteinExistence type="predicted"/>
<accession>A0ABQ0A887</accession>
<gene>
    <name evidence="2" type="ORF">NBRC116591_16680</name>
</gene>